<dbReference type="AlphaFoldDB" id="A0AA40DAX3"/>
<evidence type="ECO:0000313" key="2">
    <source>
        <dbReference type="Proteomes" id="UP001174997"/>
    </source>
</evidence>
<evidence type="ECO:0000313" key="1">
    <source>
        <dbReference type="EMBL" id="KAK0666861.1"/>
    </source>
</evidence>
<comment type="caution">
    <text evidence="1">The sequence shown here is derived from an EMBL/GenBank/DDBJ whole genome shotgun (WGS) entry which is preliminary data.</text>
</comment>
<accession>A0AA40DAX3</accession>
<keyword evidence="2" id="KW-1185">Reference proteome</keyword>
<dbReference type="Proteomes" id="UP001174997">
    <property type="component" value="Unassembled WGS sequence"/>
</dbReference>
<name>A0AA40DAX3_9PEZI</name>
<reference evidence="1" key="1">
    <citation type="submission" date="2023-06" db="EMBL/GenBank/DDBJ databases">
        <title>Genome-scale phylogeny and comparative genomics of the fungal order Sordariales.</title>
        <authorList>
            <consortium name="Lawrence Berkeley National Laboratory"/>
            <person name="Hensen N."/>
            <person name="Bonometti L."/>
            <person name="Westerberg I."/>
            <person name="Brannstrom I.O."/>
            <person name="Guillou S."/>
            <person name="Cros-Aarteil S."/>
            <person name="Calhoun S."/>
            <person name="Haridas S."/>
            <person name="Kuo A."/>
            <person name="Mondo S."/>
            <person name="Pangilinan J."/>
            <person name="Riley R."/>
            <person name="Labutti K."/>
            <person name="Andreopoulos B."/>
            <person name="Lipzen A."/>
            <person name="Chen C."/>
            <person name="Yanf M."/>
            <person name="Daum C."/>
            <person name="Ng V."/>
            <person name="Clum A."/>
            <person name="Steindorff A."/>
            <person name="Ohm R."/>
            <person name="Martin F."/>
            <person name="Silar P."/>
            <person name="Natvig D."/>
            <person name="Lalanne C."/>
            <person name="Gautier V."/>
            <person name="Ament-Velasquez S.L."/>
            <person name="Kruys A."/>
            <person name="Hutchinson M.I."/>
            <person name="Powell A.J."/>
            <person name="Barry K."/>
            <person name="Miller A.N."/>
            <person name="Grigoriev I.V."/>
            <person name="Debuchy R."/>
            <person name="Gladieux P."/>
            <person name="Thoren M.H."/>
            <person name="Johannesson H."/>
        </authorList>
    </citation>
    <scope>NUCLEOTIDE SEQUENCE</scope>
    <source>
        <strain evidence="1">CBS 307.81</strain>
    </source>
</reference>
<organism evidence="1 2">
    <name type="scientific">Cercophora samala</name>
    <dbReference type="NCBI Taxonomy" id="330535"/>
    <lineage>
        <taxon>Eukaryota</taxon>
        <taxon>Fungi</taxon>
        <taxon>Dikarya</taxon>
        <taxon>Ascomycota</taxon>
        <taxon>Pezizomycotina</taxon>
        <taxon>Sordariomycetes</taxon>
        <taxon>Sordariomycetidae</taxon>
        <taxon>Sordariales</taxon>
        <taxon>Lasiosphaeriaceae</taxon>
        <taxon>Cercophora</taxon>
    </lineage>
</organism>
<sequence length="381" mass="43732">MSGASPPNHEFSESDPVTWVPGDESLLERDILNRIRNHDNSPRTTVEFRIDFDHDQYNKSHKEGDGTDLDWAYALIGFRDIVQAATTFHYMAYTWPQTGARLHRALDSCLRQRRVEDRGIPIDVSFPTLAGLELEVGLETRTTPQGAQIFHLAARLVGQPGHIASVGSQLGWFCGAFRKSPQNNLLYCQPMISNAFRWLDKDYAANPSLPVMTITIHHVDIFYDRFHPDGPRACWNGLFLDRPHARVVSGYPIRVQPGYTLNTQPVVGLEITWKILTRIGNCEMPVRRPLDLARTPIVVYGEWFFLISKVLTRGWVFWHLERRYGSDGSEFRVDDLPRPMVSNGFDFDQMEGYRHFIGGECGRRRRFTVEGLWYEGFSCPE</sequence>
<dbReference type="EMBL" id="JAULSY010000081">
    <property type="protein sequence ID" value="KAK0666861.1"/>
    <property type="molecule type" value="Genomic_DNA"/>
</dbReference>
<proteinExistence type="predicted"/>
<protein>
    <submittedName>
        <fullName evidence="1">Uncharacterized protein</fullName>
    </submittedName>
</protein>
<gene>
    <name evidence="1" type="ORF">QBC41DRAFT_280104</name>
</gene>